<dbReference type="InterPro" id="IPR017972">
    <property type="entry name" value="Cyt_P450_CS"/>
</dbReference>
<comment type="cofactor">
    <cofactor evidence="1 6">
        <name>heme</name>
        <dbReference type="ChEBI" id="CHEBI:30413"/>
    </cofactor>
</comment>
<feature type="region of interest" description="Disordered" evidence="7">
    <location>
        <begin position="814"/>
        <end position="916"/>
    </location>
</feature>
<keyword evidence="8" id="KW-0472">Membrane</keyword>
<keyword evidence="5 6" id="KW-0408">Iron</keyword>
<comment type="similarity">
    <text evidence="2">Belongs to the cytochrome P450 family.</text>
</comment>
<proteinExistence type="inferred from homology"/>
<dbReference type="Proteomes" id="UP000050424">
    <property type="component" value="Unassembled WGS sequence"/>
</dbReference>
<dbReference type="InterPro" id="IPR050121">
    <property type="entry name" value="Cytochrome_P450_monoxygenase"/>
</dbReference>
<keyword evidence="4 6" id="KW-0479">Metal-binding</keyword>
<feature type="binding site" description="axial binding residue" evidence="6">
    <location>
        <position position="499"/>
    </location>
    <ligand>
        <name>heme</name>
        <dbReference type="ChEBI" id="CHEBI:30413"/>
    </ligand>
    <ligandPart>
        <name>Fe</name>
        <dbReference type="ChEBI" id="CHEBI:18248"/>
    </ligandPart>
</feature>
<dbReference type="STRING" id="78410.A0A0P7B471"/>
<evidence type="ECO:0000256" key="3">
    <source>
        <dbReference type="ARBA" id="ARBA00022617"/>
    </source>
</evidence>
<keyword evidence="8" id="KW-1133">Transmembrane helix</keyword>
<dbReference type="PRINTS" id="PR00463">
    <property type="entry name" value="EP450I"/>
</dbReference>
<feature type="compositionally biased region" description="Polar residues" evidence="7">
    <location>
        <begin position="897"/>
        <end position="909"/>
    </location>
</feature>
<evidence type="ECO:0000313" key="10">
    <source>
        <dbReference type="EMBL" id="KPM40838.1"/>
    </source>
</evidence>
<dbReference type="InterPro" id="IPR002401">
    <property type="entry name" value="Cyt_P450_E_grp-I"/>
</dbReference>
<keyword evidence="3 6" id="KW-0349">Heme</keyword>
<dbReference type="PANTHER" id="PTHR24305:SF232">
    <property type="entry name" value="P450, PUTATIVE (EUROFUNG)-RELATED"/>
    <property type="match status" value="1"/>
</dbReference>
<protein>
    <recommendedName>
        <fullName evidence="9">Heterokaryon incompatibility domain-containing protein</fullName>
    </recommendedName>
</protein>
<evidence type="ECO:0000313" key="11">
    <source>
        <dbReference type="Proteomes" id="UP000050424"/>
    </source>
</evidence>
<keyword evidence="11" id="KW-1185">Reference proteome</keyword>
<dbReference type="GO" id="GO:0005506">
    <property type="term" value="F:iron ion binding"/>
    <property type="evidence" value="ECO:0007669"/>
    <property type="project" value="InterPro"/>
</dbReference>
<dbReference type="OrthoDB" id="3934656at2759"/>
<dbReference type="InterPro" id="IPR010730">
    <property type="entry name" value="HET"/>
</dbReference>
<evidence type="ECO:0000256" key="8">
    <source>
        <dbReference type="SAM" id="Phobius"/>
    </source>
</evidence>
<dbReference type="GO" id="GO:0004497">
    <property type="term" value="F:monooxygenase activity"/>
    <property type="evidence" value="ECO:0007669"/>
    <property type="project" value="InterPro"/>
</dbReference>
<dbReference type="PROSITE" id="PS00086">
    <property type="entry name" value="CYTOCHROME_P450"/>
    <property type="match status" value="1"/>
</dbReference>
<evidence type="ECO:0000256" key="2">
    <source>
        <dbReference type="ARBA" id="ARBA00010617"/>
    </source>
</evidence>
<dbReference type="InterPro" id="IPR036396">
    <property type="entry name" value="Cyt_P450_sf"/>
</dbReference>
<dbReference type="GO" id="GO:0016705">
    <property type="term" value="F:oxidoreductase activity, acting on paired donors, with incorporation or reduction of molecular oxygen"/>
    <property type="evidence" value="ECO:0007669"/>
    <property type="project" value="InterPro"/>
</dbReference>
<name>A0A0P7B471_9HYPO</name>
<dbReference type="AlphaFoldDB" id="A0A0P7B471"/>
<dbReference type="CDD" id="cd11060">
    <property type="entry name" value="CYP57A1-like"/>
    <property type="match status" value="1"/>
</dbReference>
<feature type="region of interest" description="Disordered" evidence="7">
    <location>
        <begin position="774"/>
        <end position="794"/>
    </location>
</feature>
<dbReference type="Pfam" id="PF06985">
    <property type="entry name" value="HET"/>
    <property type="match status" value="1"/>
</dbReference>
<dbReference type="InterPro" id="IPR001128">
    <property type="entry name" value="Cyt_P450"/>
</dbReference>
<dbReference type="SUPFAM" id="SSF48264">
    <property type="entry name" value="Cytochrome P450"/>
    <property type="match status" value="1"/>
</dbReference>
<evidence type="ECO:0000256" key="5">
    <source>
        <dbReference type="ARBA" id="ARBA00023004"/>
    </source>
</evidence>
<feature type="compositionally biased region" description="Acidic residues" evidence="7">
    <location>
        <begin position="827"/>
        <end position="838"/>
    </location>
</feature>
<dbReference type="Pfam" id="PF00067">
    <property type="entry name" value="p450"/>
    <property type="match status" value="1"/>
</dbReference>
<dbReference type="PANTHER" id="PTHR24305">
    <property type="entry name" value="CYTOCHROME P450"/>
    <property type="match status" value="1"/>
</dbReference>
<feature type="domain" description="Heterokaryon incompatibility" evidence="9">
    <location>
        <begin position="632"/>
        <end position="745"/>
    </location>
</feature>
<feature type="transmembrane region" description="Helical" evidence="8">
    <location>
        <begin position="25"/>
        <end position="47"/>
    </location>
</feature>
<dbReference type="PRINTS" id="PR00385">
    <property type="entry name" value="P450"/>
</dbReference>
<evidence type="ECO:0000256" key="4">
    <source>
        <dbReference type="ARBA" id="ARBA00022723"/>
    </source>
</evidence>
<dbReference type="Gene3D" id="1.10.630.10">
    <property type="entry name" value="Cytochrome P450"/>
    <property type="match status" value="1"/>
</dbReference>
<comment type="caution">
    <text evidence="10">The sequence shown here is derived from an EMBL/GenBank/DDBJ whole genome shotgun (WGS) entry which is preliminary data.</text>
</comment>
<sequence>MTNHTQFVDGSPLESAGLWRGPSTLLLLFGAVFITASSLWIIGSYLASPLKKYPGPFLAKFTRLWYMYQAWTGDSHLVLEKLHRQYGPIIRITPSIIDVDIPELIKTIFSVKGDWLKTEFYHGSSALVNGQIVLNLFSQTDPLKHRKERRPLTKPYSSAGITALEPHMDKVVNQLCRELEKRYMDGDKAEKVCNIGQWILFCKPHFLPSYLGLQLLTGLFHLDTWDVVGAVTFSQPIGYLEKGYDFDGTLHNADKAMDYFTVIGTMPFLDRVFDKNPICHIGPPGFNTITGISIKHLVDRYQGSDKDYHDPETPDFLDRFIEAKTADPENVDDAQIVSWLMVNMIAGADTTAITIRSSLYFSLRHPSVWKRLTEEILAANFRGRTPPSYKEVKALPYVNAVIREALRMLPGVSMTMERYVPHGGFVLPNGDYLPQGTIVGMSPYILARNKSIYGADADSFRPERWLRAKEHGETEEAFQKRLLLMNQTDLSFGGGSRTCIGKHMGLFQTYKVLATLVTLYEVELADPKKEWKVINSWFPRQEGIEVKLRKRVITAIPLTRQWIKNCLESHGSCQKSARHSSIFCTDNGHFINDIKGDGLVPTRLLGFNPTSKLEDMTISVIDSRSLNENTQYVALSHRWGVKEPQTLTTKNVTQLTETGIPLRDLPRTFRDAIQITHGLGYPYLWVDSLCIIQDDRHDWKREARRMAIVFDKAVLTIVAMDGLDCDAGLMVTDTPQEQRPVLDSRAWLCQEQMISPRSLVFTNESVRWECRECDASGQSPSMERRHSILESDQTPTHPKDIFVFFRDWRPRLLEGMEPKTPPTHSDWEDDDSGDDESLTGDSHAQGEESGHAAQSSGNEPDDLIHQDPLEQTEDVKTAEHTRIAREPSEEASPRQPSPQETTLVRSRNPSPVRVDYSGLPGHAARLREYWDFNGLDQGEILTIYPDDDSHEPFGSFSKIFINPTGPQSSRPDEWLGPSWSWVSTCNARVKNDIWGRLPVEGKLQLKPEIRTPVGTSFDLPLPYAAWKDTKYHSLEFHGNLREAEIYTRQTGDGEIKHEISLESWARFSDHAEYAFRPDCANQFPVGSTAEVCCLHVWHYDAEYLSLPEYTDVYIVLQQVAGKSPLTLNMKDVSQEDMIAERRMTRLGYLEARYPLKTKRNPEEIEGWWWWIELV</sequence>
<evidence type="ECO:0000259" key="9">
    <source>
        <dbReference type="Pfam" id="PF06985"/>
    </source>
</evidence>
<keyword evidence="8" id="KW-0812">Transmembrane</keyword>
<evidence type="ECO:0000256" key="6">
    <source>
        <dbReference type="PIRSR" id="PIRSR602401-1"/>
    </source>
</evidence>
<evidence type="ECO:0000256" key="7">
    <source>
        <dbReference type="SAM" id="MobiDB-lite"/>
    </source>
</evidence>
<gene>
    <name evidence="10" type="ORF">AK830_g5712</name>
</gene>
<dbReference type="EMBL" id="LKCW01000075">
    <property type="protein sequence ID" value="KPM40838.1"/>
    <property type="molecule type" value="Genomic_DNA"/>
</dbReference>
<feature type="compositionally biased region" description="Basic and acidic residues" evidence="7">
    <location>
        <begin position="862"/>
        <end position="892"/>
    </location>
</feature>
<evidence type="ECO:0000256" key="1">
    <source>
        <dbReference type="ARBA" id="ARBA00001971"/>
    </source>
</evidence>
<accession>A0A0P7B471</accession>
<reference evidence="10 11" key="1">
    <citation type="submission" date="2015-09" db="EMBL/GenBank/DDBJ databases">
        <title>Draft genome of a European isolate of the apple canker pathogen Neonectria ditissima.</title>
        <authorList>
            <person name="Gomez-Cortecero A."/>
            <person name="Harrison R.J."/>
            <person name="Armitage A.D."/>
        </authorList>
    </citation>
    <scope>NUCLEOTIDE SEQUENCE [LARGE SCALE GENOMIC DNA]</scope>
    <source>
        <strain evidence="10 11">R09/05</strain>
    </source>
</reference>
<dbReference type="GO" id="GO:0020037">
    <property type="term" value="F:heme binding"/>
    <property type="evidence" value="ECO:0007669"/>
    <property type="project" value="InterPro"/>
</dbReference>
<organism evidence="10 11">
    <name type="scientific">Neonectria ditissima</name>
    <dbReference type="NCBI Taxonomy" id="78410"/>
    <lineage>
        <taxon>Eukaryota</taxon>
        <taxon>Fungi</taxon>
        <taxon>Dikarya</taxon>
        <taxon>Ascomycota</taxon>
        <taxon>Pezizomycotina</taxon>
        <taxon>Sordariomycetes</taxon>
        <taxon>Hypocreomycetidae</taxon>
        <taxon>Hypocreales</taxon>
        <taxon>Nectriaceae</taxon>
        <taxon>Neonectria</taxon>
    </lineage>
</organism>